<dbReference type="EMBL" id="JRWG01000006">
    <property type="protein sequence ID" value="KXN98579.1"/>
    <property type="molecule type" value="Genomic_DNA"/>
</dbReference>
<keyword evidence="1" id="KW-0732">Signal</keyword>
<evidence type="ECO:0000313" key="3">
    <source>
        <dbReference type="EMBL" id="KXN98579.1"/>
    </source>
</evidence>
<accession>A0A137RGG9</accession>
<dbReference type="STRING" id="1548749.LS48_10880"/>
<reference evidence="3 4" key="2">
    <citation type="journal article" date="2016" name="Int. J. Syst. Evol. Microbiol.">
        <title>Vitellibacter aquimaris sp. nov., a marine bacterium isolated from seawater.</title>
        <authorList>
            <person name="Thevarajoo S."/>
            <person name="Selvaratnam C."/>
            <person name="Goh K.M."/>
            <person name="Hong K.W."/>
            <person name="Chan X.Y."/>
            <person name="Chan K.G."/>
            <person name="Chong C.S."/>
        </authorList>
    </citation>
    <scope>NUCLEOTIDE SEQUENCE [LARGE SCALE GENOMIC DNA]</scope>
    <source>
        <strain evidence="3 4">D-24</strain>
    </source>
</reference>
<protein>
    <submittedName>
        <fullName evidence="3">TonB-dependent receptor</fullName>
    </submittedName>
</protein>
<feature type="domain" description="Outer membrane protein beta-barrel" evidence="2">
    <location>
        <begin position="466"/>
        <end position="785"/>
    </location>
</feature>
<dbReference type="InterPro" id="IPR008969">
    <property type="entry name" value="CarboxyPept-like_regulatory"/>
</dbReference>
<evidence type="ECO:0000256" key="1">
    <source>
        <dbReference type="SAM" id="SignalP"/>
    </source>
</evidence>
<gene>
    <name evidence="3" type="ORF">LS48_10880</name>
</gene>
<dbReference type="SUPFAM" id="SSF56935">
    <property type="entry name" value="Porins"/>
    <property type="match status" value="1"/>
</dbReference>
<sequence>MRNYFLVVFILIASLGFSQNFQVSGTLTDKESSNPLEAATVFMETVKDSTLITYTITDRNGKFVLEGKTSEKSVRVNISFVGYENFQKELNLDKPIQDLGIIPISVSVANLDEVIVKSRAPVTIKKDTLEFNVASFKTKKDANIEDLLKELPGVEVSPDGKIKVNGKEVSNIMVNGKPFFGNDPTIASRNLTKDIVEKVQIVDTKGKSEAFTGEKGSQESKTINLTIKEENNKGVFGRVAAGGGTDERFEYAGIFNYFDNDRRLSVLGGGNNINSPGFSFGEIEKMFGSPRNMSMSSSGSFTIDGRSFGYGDGIVNSRILGSSYADVIEKKTDISADYFYSSSNSYSDSKTQRENILPDRSYFTESNSSTNSDTDSHNVNLGFDIKVDSTFLINIKPNISYSKLSGHRETDAASLDENKLLTNSSSLFNSNEISTRQFKNQLDLTKKYGAGGGFFKVNFTNEWNATTGEDYLLSTKQIFGDNPFEENRNQFTNVEKKYSNYYTRLTYRLPLLPKKLFWELSYTYGFKQTMNAESVFDFNEVSQNYTLFNSLLSTDYTFKDIRSTPLASLVLNTEKGWVNLGAGYVFRKLQGEDALRPELKVDNNFEAWELYMRGNFKFSSKAQIYTGYVLRNEAPAIEQLLPNTNVADPLNIITGNPNLKPTNNHSFYLNYNNYDFQKGSGFYAYVNVDASENAVVATTNVDANNIRNTTYANVNGKYSIRGSASTNRKHSLDSLRSIKTGIGVYGNFSQDVNFNNGLEYKSHNFTLTPNANLSFSWQKLFDIRVYYSLGISKNSFESNIFEDRNYLNHSVKLSTSLYVPKNFEWKNEIDFDYNPDIAPGFQKSAWFWNSTLAYSLLKEQGTLTLKVYDLLNQNTNARRTFSENFIQDNQSTVLRQYFMLSFSYKFNTLGSKGETGRGSIYFD</sequence>
<dbReference type="RefSeq" id="WP_062622547.1">
    <property type="nucleotide sequence ID" value="NZ_JRWG01000006.1"/>
</dbReference>
<dbReference type="Pfam" id="PF14905">
    <property type="entry name" value="OMP_b-brl_3"/>
    <property type="match status" value="1"/>
</dbReference>
<dbReference type="Proteomes" id="UP000070138">
    <property type="component" value="Unassembled WGS sequence"/>
</dbReference>
<dbReference type="Gene3D" id="2.60.40.1120">
    <property type="entry name" value="Carboxypeptidase-like, regulatory domain"/>
    <property type="match status" value="1"/>
</dbReference>
<dbReference type="Pfam" id="PF13715">
    <property type="entry name" value="CarbopepD_reg_2"/>
    <property type="match status" value="1"/>
</dbReference>
<comment type="caution">
    <text evidence="3">The sequence shown here is derived from an EMBL/GenBank/DDBJ whole genome shotgun (WGS) entry which is preliminary data.</text>
</comment>
<evidence type="ECO:0000259" key="2">
    <source>
        <dbReference type="Pfam" id="PF14905"/>
    </source>
</evidence>
<feature type="chain" id="PRO_5007479643" evidence="1">
    <location>
        <begin position="19"/>
        <end position="923"/>
    </location>
</feature>
<proteinExistence type="predicted"/>
<dbReference type="AlphaFoldDB" id="A0A137RGG9"/>
<feature type="signal peptide" evidence="1">
    <location>
        <begin position="1"/>
        <end position="18"/>
    </location>
</feature>
<keyword evidence="3" id="KW-0675">Receptor</keyword>
<keyword evidence="4" id="KW-1185">Reference proteome</keyword>
<dbReference type="PATRIC" id="fig|1548749.3.peg.2284"/>
<evidence type="ECO:0000313" key="4">
    <source>
        <dbReference type="Proteomes" id="UP000070138"/>
    </source>
</evidence>
<reference evidence="4" key="1">
    <citation type="submission" date="2014-10" db="EMBL/GenBank/DDBJ databases">
        <title>Genome sequencing of Vitellibacter sp. D-24.</title>
        <authorList>
            <person name="Thevarajoo S."/>
            <person name="Selvaratnam C."/>
            <person name="Goh K.M."/>
            <person name="Chong C.S."/>
        </authorList>
    </citation>
    <scope>NUCLEOTIDE SEQUENCE [LARGE SCALE GENOMIC DNA]</scope>
    <source>
        <strain evidence="4">D-24</strain>
    </source>
</reference>
<dbReference type="InterPro" id="IPR041700">
    <property type="entry name" value="OMP_b-brl_3"/>
</dbReference>
<name>A0A137RGG9_9FLAO</name>
<organism evidence="3 4">
    <name type="scientific">Aequorivita aquimaris</name>
    <dbReference type="NCBI Taxonomy" id="1548749"/>
    <lineage>
        <taxon>Bacteria</taxon>
        <taxon>Pseudomonadati</taxon>
        <taxon>Bacteroidota</taxon>
        <taxon>Flavobacteriia</taxon>
        <taxon>Flavobacteriales</taxon>
        <taxon>Flavobacteriaceae</taxon>
        <taxon>Aequorivita</taxon>
    </lineage>
</organism>
<dbReference type="OrthoDB" id="1682379at2"/>
<dbReference type="SUPFAM" id="SSF49464">
    <property type="entry name" value="Carboxypeptidase regulatory domain-like"/>
    <property type="match status" value="1"/>
</dbReference>